<evidence type="ECO:0000313" key="2">
    <source>
        <dbReference type="Proteomes" id="UP000199036"/>
    </source>
</evidence>
<dbReference type="Proteomes" id="UP000199036">
    <property type="component" value="Unassembled WGS sequence"/>
</dbReference>
<dbReference type="OrthoDB" id="963096at2"/>
<name>A0A1I4ZCA1_9FLAO</name>
<dbReference type="AlphaFoldDB" id="A0A1I4ZCA1"/>
<dbReference type="EMBL" id="FOVI01000006">
    <property type="protein sequence ID" value="SFN47653.1"/>
    <property type="molecule type" value="Genomic_DNA"/>
</dbReference>
<sequence>MKKHFLTICIFSALAFGTISCDSSDDNHVHPENKLEKFKGTWTGTYSGDGEGTWTATFDNAGNAEGTLVSGSNTFNLTGEVSENGTINAEFFSGSTAVGTMTGTLTDKTGSGTWNNKVQNFNGTWTGTKN</sequence>
<reference evidence="2" key="1">
    <citation type="submission" date="2016-10" db="EMBL/GenBank/DDBJ databases">
        <authorList>
            <person name="Varghese N."/>
            <person name="Submissions S."/>
        </authorList>
    </citation>
    <scope>NUCLEOTIDE SEQUENCE [LARGE SCALE GENOMIC DNA]</scope>
    <source>
        <strain evidence="2">DS-12</strain>
    </source>
</reference>
<proteinExistence type="predicted"/>
<dbReference type="PROSITE" id="PS51257">
    <property type="entry name" value="PROKAR_LIPOPROTEIN"/>
    <property type="match status" value="1"/>
</dbReference>
<dbReference type="STRING" id="913024.SAMN05421741_10610"/>
<keyword evidence="2" id="KW-1185">Reference proteome</keyword>
<protein>
    <submittedName>
        <fullName evidence="1">Uncharacterized protein</fullName>
    </submittedName>
</protein>
<accession>A0A1I4ZCA1</accession>
<evidence type="ECO:0000313" key="1">
    <source>
        <dbReference type="EMBL" id="SFN47653.1"/>
    </source>
</evidence>
<organism evidence="1 2">
    <name type="scientific">Paenimyroides ummariense</name>
    <dbReference type="NCBI Taxonomy" id="913024"/>
    <lineage>
        <taxon>Bacteria</taxon>
        <taxon>Pseudomonadati</taxon>
        <taxon>Bacteroidota</taxon>
        <taxon>Flavobacteriia</taxon>
        <taxon>Flavobacteriales</taxon>
        <taxon>Flavobacteriaceae</taxon>
        <taxon>Paenimyroides</taxon>
    </lineage>
</organism>
<gene>
    <name evidence="1" type="ORF">SAMN05421741_10610</name>
</gene>
<dbReference type="RefSeq" id="WP_091520598.1">
    <property type="nucleotide sequence ID" value="NZ_FOVI01000006.1"/>
</dbReference>